<sequence>VNDVTMSIKSEGILSIIGPNGAGKTTFFNLITGYLKPNNGKIYFLGENITYIPPFKLVHKGLSRSFQIASYFPDFTVLENIQLGVLNHAGYGFKYLKNINSIKGINDKSEHFVELLELKDEKNLKAKYLSHGDKKLLDIAMSLTLEPKILLLDEPTSGVSGEARNRVIKFIEKLSKSLKVVVIEHDMDIVFSISDRIVVLAEGKILADGNREEIKDNKKVKESYLGEEEIK</sequence>
<dbReference type="PROSITE" id="PS50893">
    <property type="entry name" value="ABC_TRANSPORTER_2"/>
    <property type="match status" value="1"/>
</dbReference>
<accession>X1H3N5</accession>
<comment type="caution">
    <text evidence="5">The sequence shown here is derived from an EMBL/GenBank/DDBJ whole genome shotgun (WGS) entry which is preliminary data.</text>
</comment>
<dbReference type="PROSITE" id="PS00211">
    <property type="entry name" value="ABC_TRANSPORTER_1"/>
    <property type="match status" value="1"/>
</dbReference>
<evidence type="ECO:0000256" key="3">
    <source>
        <dbReference type="ARBA" id="ARBA00022840"/>
    </source>
</evidence>
<dbReference type="GO" id="GO:1903805">
    <property type="term" value="P:L-valine import across plasma membrane"/>
    <property type="evidence" value="ECO:0007669"/>
    <property type="project" value="TreeGrafter"/>
</dbReference>
<protein>
    <recommendedName>
        <fullName evidence="4">ABC transporter domain-containing protein</fullName>
    </recommendedName>
</protein>
<keyword evidence="1" id="KW-0813">Transport</keyword>
<dbReference type="InterPro" id="IPR003593">
    <property type="entry name" value="AAA+_ATPase"/>
</dbReference>
<evidence type="ECO:0000256" key="1">
    <source>
        <dbReference type="ARBA" id="ARBA00022448"/>
    </source>
</evidence>
<keyword evidence="3" id="KW-0067">ATP-binding</keyword>
<dbReference type="PANTHER" id="PTHR45772">
    <property type="entry name" value="CONSERVED COMPONENT OF ABC TRANSPORTER FOR NATURAL AMINO ACIDS-RELATED"/>
    <property type="match status" value="1"/>
</dbReference>
<evidence type="ECO:0000259" key="4">
    <source>
        <dbReference type="PROSITE" id="PS50893"/>
    </source>
</evidence>
<reference evidence="5" key="1">
    <citation type="journal article" date="2014" name="Front. Microbiol.">
        <title>High frequency of phylogenetically diverse reductive dehalogenase-homologous genes in deep subseafloor sedimentary metagenomes.</title>
        <authorList>
            <person name="Kawai M."/>
            <person name="Futagami T."/>
            <person name="Toyoda A."/>
            <person name="Takaki Y."/>
            <person name="Nishi S."/>
            <person name="Hori S."/>
            <person name="Arai W."/>
            <person name="Tsubouchi T."/>
            <person name="Morono Y."/>
            <person name="Uchiyama I."/>
            <person name="Ito T."/>
            <person name="Fujiyama A."/>
            <person name="Inagaki F."/>
            <person name="Takami H."/>
        </authorList>
    </citation>
    <scope>NUCLEOTIDE SEQUENCE</scope>
    <source>
        <strain evidence="5">Expedition CK06-06</strain>
    </source>
</reference>
<keyword evidence="2" id="KW-0547">Nucleotide-binding</keyword>
<proteinExistence type="predicted"/>
<dbReference type="GO" id="GO:0016887">
    <property type="term" value="F:ATP hydrolysis activity"/>
    <property type="evidence" value="ECO:0007669"/>
    <property type="project" value="InterPro"/>
</dbReference>
<dbReference type="InterPro" id="IPR003439">
    <property type="entry name" value="ABC_transporter-like_ATP-bd"/>
</dbReference>
<feature type="non-terminal residue" evidence="5">
    <location>
        <position position="1"/>
    </location>
</feature>
<dbReference type="Pfam" id="PF00005">
    <property type="entry name" value="ABC_tran"/>
    <property type="match status" value="1"/>
</dbReference>
<dbReference type="AlphaFoldDB" id="X1H3N5"/>
<dbReference type="GO" id="GO:1903806">
    <property type="term" value="P:L-isoleucine import across plasma membrane"/>
    <property type="evidence" value="ECO:0007669"/>
    <property type="project" value="TreeGrafter"/>
</dbReference>
<gene>
    <name evidence="5" type="ORF">S03H2_54103</name>
</gene>
<feature type="domain" description="ABC transporter" evidence="4">
    <location>
        <begin position="1"/>
        <end position="227"/>
    </location>
</feature>
<organism evidence="5">
    <name type="scientific">marine sediment metagenome</name>
    <dbReference type="NCBI Taxonomy" id="412755"/>
    <lineage>
        <taxon>unclassified sequences</taxon>
        <taxon>metagenomes</taxon>
        <taxon>ecological metagenomes</taxon>
    </lineage>
</organism>
<dbReference type="InterPro" id="IPR027417">
    <property type="entry name" value="P-loop_NTPase"/>
</dbReference>
<dbReference type="Gene3D" id="3.40.50.300">
    <property type="entry name" value="P-loop containing nucleotide triphosphate hydrolases"/>
    <property type="match status" value="1"/>
</dbReference>
<dbReference type="SMART" id="SM00382">
    <property type="entry name" value="AAA"/>
    <property type="match status" value="1"/>
</dbReference>
<evidence type="ECO:0000313" key="5">
    <source>
        <dbReference type="EMBL" id="GAH64002.1"/>
    </source>
</evidence>
<dbReference type="GO" id="GO:0042941">
    <property type="term" value="P:D-alanine transmembrane transport"/>
    <property type="evidence" value="ECO:0007669"/>
    <property type="project" value="TreeGrafter"/>
</dbReference>
<dbReference type="InterPro" id="IPR017871">
    <property type="entry name" value="ABC_transporter-like_CS"/>
</dbReference>
<dbReference type="GO" id="GO:0005886">
    <property type="term" value="C:plasma membrane"/>
    <property type="evidence" value="ECO:0007669"/>
    <property type="project" value="TreeGrafter"/>
</dbReference>
<dbReference type="EMBL" id="BARU01034464">
    <property type="protein sequence ID" value="GAH64002.1"/>
    <property type="molecule type" value="Genomic_DNA"/>
</dbReference>
<name>X1H3N5_9ZZZZ</name>
<dbReference type="InterPro" id="IPR051120">
    <property type="entry name" value="ABC_AA/LPS_Transport"/>
</dbReference>
<dbReference type="GO" id="GO:0005524">
    <property type="term" value="F:ATP binding"/>
    <property type="evidence" value="ECO:0007669"/>
    <property type="project" value="UniProtKB-KW"/>
</dbReference>
<dbReference type="GO" id="GO:0005304">
    <property type="term" value="F:L-valine transmembrane transporter activity"/>
    <property type="evidence" value="ECO:0007669"/>
    <property type="project" value="TreeGrafter"/>
</dbReference>
<dbReference type="PANTHER" id="PTHR45772:SF7">
    <property type="entry name" value="AMINO ACID ABC TRANSPORTER ATP-BINDING PROTEIN"/>
    <property type="match status" value="1"/>
</dbReference>
<dbReference type="CDD" id="cd03219">
    <property type="entry name" value="ABC_Mj1267_LivG_branched"/>
    <property type="match status" value="1"/>
</dbReference>
<dbReference type="GO" id="GO:0015808">
    <property type="term" value="P:L-alanine transport"/>
    <property type="evidence" value="ECO:0007669"/>
    <property type="project" value="TreeGrafter"/>
</dbReference>
<dbReference type="SUPFAM" id="SSF52540">
    <property type="entry name" value="P-loop containing nucleoside triphosphate hydrolases"/>
    <property type="match status" value="1"/>
</dbReference>
<dbReference type="GO" id="GO:0015192">
    <property type="term" value="F:L-phenylalanine transmembrane transporter activity"/>
    <property type="evidence" value="ECO:0007669"/>
    <property type="project" value="TreeGrafter"/>
</dbReference>
<evidence type="ECO:0000256" key="2">
    <source>
        <dbReference type="ARBA" id="ARBA00022741"/>
    </source>
</evidence>
<dbReference type="GO" id="GO:0015188">
    <property type="term" value="F:L-isoleucine transmembrane transporter activity"/>
    <property type="evidence" value="ECO:0007669"/>
    <property type="project" value="TreeGrafter"/>
</dbReference>